<dbReference type="SUPFAM" id="SSF82057">
    <property type="entry name" value="Prokaryotic SH3-related domain"/>
    <property type="match status" value="3"/>
</dbReference>
<feature type="domain" description="GW" evidence="11">
    <location>
        <begin position="554"/>
        <end position="630"/>
    </location>
</feature>
<keyword evidence="13" id="KW-1185">Reference proteome</keyword>
<dbReference type="EMBL" id="CP138333">
    <property type="protein sequence ID" value="WZX30210.1"/>
    <property type="molecule type" value="Genomic_DNA"/>
</dbReference>
<evidence type="ECO:0000256" key="10">
    <source>
        <dbReference type="SAM" id="SignalP"/>
    </source>
</evidence>
<dbReference type="PROSITE" id="PS51780">
    <property type="entry name" value="GW"/>
    <property type="match status" value="3"/>
</dbReference>
<feature type="compositionally biased region" description="Acidic residues" evidence="9">
    <location>
        <begin position="100"/>
        <end position="178"/>
    </location>
</feature>
<evidence type="ECO:0000256" key="1">
    <source>
        <dbReference type="ARBA" id="ARBA00001561"/>
    </source>
</evidence>
<organism evidence="12 13">
    <name type="scientific">Salinicoccus bachuensis</name>
    <dbReference type="NCBI Taxonomy" id="3136731"/>
    <lineage>
        <taxon>Bacteria</taxon>
        <taxon>Bacillati</taxon>
        <taxon>Bacillota</taxon>
        <taxon>Bacilli</taxon>
        <taxon>Bacillales</taxon>
        <taxon>Staphylococcaceae</taxon>
        <taxon>Salinicoccus</taxon>
    </lineage>
</organism>
<feature type="compositionally biased region" description="Acidic residues" evidence="9">
    <location>
        <begin position="186"/>
        <end position="295"/>
    </location>
</feature>
<reference evidence="13" key="1">
    <citation type="submission" date="2023-10" db="EMBL/GenBank/DDBJ databases">
        <title>Genome analysis and identification of Salinococcus sp. Bachu38 nov., a PGPR from the rhizosphere of Tamarix.</title>
        <authorList>
            <person name="Liang Z."/>
            <person name="Zhang X."/>
            <person name="Jia J."/>
            <person name="Chen X."/>
            <person name="Wang Y."/>
            <person name="Wang Q."/>
            <person name="Wang R."/>
        </authorList>
    </citation>
    <scope>NUCLEOTIDE SEQUENCE [LARGE SCALE GENOMIC DNA]</scope>
    <source>
        <strain evidence="13">Bachu38</strain>
    </source>
</reference>
<evidence type="ECO:0000256" key="4">
    <source>
        <dbReference type="ARBA" id="ARBA00011901"/>
    </source>
</evidence>
<evidence type="ECO:0000256" key="9">
    <source>
        <dbReference type="SAM" id="MobiDB-lite"/>
    </source>
</evidence>
<evidence type="ECO:0000256" key="8">
    <source>
        <dbReference type="ARBA" id="ARBA00023316"/>
    </source>
</evidence>
<dbReference type="SMART" id="SM00047">
    <property type="entry name" value="LYZ2"/>
    <property type="match status" value="1"/>
</dbReference>
<sequence>MKYKNRIIVPTFISTVMLGATINASADEVEVEKTVPDAVIHSEEESSSSINGDGTESTYQSEKDLGENISSDENEEPPQLEENNSEQEADPVDAKLPETAESEDELEADSAETADPEVAEDEVEADTAETTDPEDTEDEEETDTAETAESEEAEDEEEADTAETTDPEDPEAEEEADTAETAKSEDAEDEEETDTAETAESEDAEDEEETDTAETAESEDAEDEEDAGTAETAESEDAEDEEDAGTAETAESEDAEDEEDAGTAETAESEDAEDEEDAGTAETAESEDAEDELEADLEKAKELMEVKGLSLMSMAKVEVLSSNDAAYKMARINKENQGLKSPLTSEKSVSADRYIGSTYFVSKESAHEGKQYYFLRFGLDKAMIGWIRAEDVVAKSRSEDKNIRADYLINGENDYVYSQPWGTKEQTVQSINNLRGDKFSAQKETVVDGKTYLYGTVNGKSGWILKDYLVAESTGEAQTSDARMMARINKNNDGLKSPLTSDNSVSADRYTGDTYYVSKEGSYLGENYYFLRFDIDKAMIGWVKANDVQAQDRSSDRTIKKSFVVSDESDHIYSQPWGTSNQRVSALANLKGGTFNATKETTIGGKSYIYGTIDGKSGWVLKDNLMTMESAAPETKTVSKMARINSNNQGLKSPLTSDRSVSADRYIGDTYYVSKEGSYLGENYYFLRFDIDKAMIGWIKASDVKTANRSGDAPIDQTFYINNSSDRLFSQPWGTSDQVVSSLTNYQNESFKATKKVTVGNTDYYYGTLKNHSGWIKSGSLSEYIVSTVKYGISLDEAIDTQMSLRSKPQSWVSGGGWRDATRDEVEYFINPANHTTDTWDYTYLDLNRAQNISSTELNNKLLSGKGVLHNQGTAFLQAANTHGVNEVYLVSHALHETGNGQSQLAQGIRLDEKGNISEDGKLYYNMYGIAAYDHNPVLEGARYAQRMGWDTPAKAVIGGAQFISSGYFNRGQNTLYAMRWNPVSPGTYQYATDVNWAYATARNLKNYYDQLGIRGQYYTRYTF</sequence>
<dbReference type="EC" id="3.5.1.28" evidence="4"/>
<dbReference type="Gene3D" id="2.30.30.170">
    <property type="match status" value="6"/>
</dbReference>
<feature type="domain" description="GW" evidence="11">
    <location>
        <begin position="399"/>
        <end position="474"/>
    </location>
</feature>
<feature type="domain" description="GW" evidence="11">
    <location>
        <begin position="711"/>
        <end position="786"/>
    </location>
</feature>
<evidence type="ECO:0000256" key="3">
    <source>
        <dbReference type="ARBA" id="ARBA00006088"/>
    </source>
</evidence>
<feature type="compositionally biased region" description="Acidic residues" evidence="9">
    <location>
        <begin position="70"/>
        <end position="91"/>
    </location>
</feature>
<feature type="signal peptide" evidence="10">
    <location>
        <begin position="1"/>
        <end position="26"/>
    </location>
</feature>
<dbReference type="InterPro" id="IPR002901">
    <property type="entry name" value="MGlyc_endo_b_GlcNAc-like_dom"/>
</dbReference>
<keyword evidence="7" id="KW-0378">Hydrolase</keyword>
<evidence type="ECO:0000259" key="11">
    <source>
        <dbReference type="PROSITE" id="PS51780"/>
    </source>
</evidence>
<dbReference type="Proteomes" id="UP001455384">
    <property type="component" value="Chromosome"/>
</dbReference>
<feature type="chain" id="PRO_5046174693" description="N-acetylmuramoyl-L-alanine amidase" evidence="10">
    <location>
        <begin position="27"/>
        <end position="1024"/>
    </location>
</feature>
<proteinExistence type="inferred from homology"/>
<evidence type="ECO:0000256" key="7">
    <source>
        <dbReference type="ARBA" id="ARBA00022801"/>
    </source>
</evidence>
<keyword evidence="8" id="KW-0961">Cell wall biogenesis/degradation</keyword>
<comment type="catalytic activity">
    <reaction evidence="1">
        <text>Hydrolyzes the link between N-acetylmuramoyl residues and L-amino acid residues in certain cell-wall glycopeptides.</text>
        <dbReference type="EC" id="3.5.1.28"/>
    </reaction>
</comment>
<dbReference type="InterPro" id="IPR025987">
    <property type="entry name" value="GW_dom"/>
</dbReference>
<keyword evidence="6 10" id="KW-0732">Signal</keyword>
<feature type="region of interest" description="Disordered" evidence="9">
    <location>
        <begin position="29"/>
        <end position="295"/>
    </location>
</feature>
<name>A0ABZ3CJP3_9STAP</name>
<protein>
    <recommendedName>
        <fullName evidence="4">N-acetylmuramoyl-L-alanine amidase</fullName>
        <ecNumber evidence="4">3.5.1.28</ecNumber>
    </recommendedName>
</protein>
<dbReference type="InterPro" id="IPR038200">
    <property type="entry name" value="GW_dom_sf"/>
</dbReference>
<feature type="compositionally biased region" description="Basic and acidic residues" evidence="9">
    <location>
        <begin position="31"/>
        <end position="44"/>
    </location>
</feature>
<gene>
    <name evidence="12" type="ORF">RQP18_03240</name>
</gene>
<comment type="subcellular location">
    <subcellularLocation>
        <location evidence="2">Secreted</location>
    </subcellularLocation>
</comment>
<evidence type="ECO:0000313" key="13">
    <source>
        <dbReference type="Proteomes" id="UP001455384"/>
    </source>
</evidence>
<accession>A0ABZ3CJP3</accession>
<dbReference type="Pfam" id="PF01832">
    <property type="entry name" value="Glucosaminidase"/>
    <property type="match status" value="1"/>
</dbReference>
<feature type="compositionally biased region" description="Polar residues" evidence="9">
    <location>
        <begin position="50"/>
        <end position="60"/>
    </location>
</feature>
<evidence type="ECO:0000256" key="6">
    <source>
        <dbReference type="ARBA" id="ARBA00022729"/>
    </source>
</evidence>
<comment type="similarity">
    <text evidence="3">In the N-terminal section; belongs to the N-acetylmuramoyl-L-alanine amidase 2 family.</text>
</comment>
<dbReference type="RefSeq" id="WP_342388729.1">
    <property type="nucleotide sequence ID" value="NZ_CP138333.2"/>
</dbReference>
<evidence type="ECO:0000313" key="12">
    <source>
        <dbReference type="EMBL" id="WZX30210.1"/>
    </source>
</evidence>
<evidence type="ECO:0000256" key="5">
    <source>
        <dbReference type="ARBA" id="ARBA00022525"/>
    </source>
</evidence>
<dbReference type="Pfam" id="PF13457">
    <property type="entry name" value="GW"/>
    <property type="match status" value="6"/>
</dbReference>
<keyword evidence="5" id="KW-0964">Secreted</keyword>
<evidence type="ECO:0000256" key="2">
    <source>
        <dbReference type="ARBA" id="ARBA00004613"/>
    </source>
</evidence>